<evidence type="ECO:0000259" key="1">
    <source>
        <dbReference type="Pfam" id="PF02579"/>
    </source>
</evidence>
<evidence type="ECO:0000313" key="3">
    <source>
        <dbReference type="Proteomes" id="UP001056708"/>
    </source>
</evidence>
<proteinExistence type="predicted"/>
<accession>A0ABY5AMP9</accession>
<dbReference type="CDD" id="cd00852">
    <property type="entry name" value="NifB"/>
    <property type="match status" value="1"/>
</dbReference>
<sequence>MTLSPARSPSPQTLPEPTARVAVATQGQGLVDTHFGHASQFHIYDVRRSHAEFIEVRDVAPYCHGKEDSPGDLSAILDTLQDCQAVMTSRIGIGPEDRLRDAGIEPVQVYDTIETALFSFYDRYRQVVT</sequence>
<dbReference type="PANTHER" id="PTHR33937:SF2">
    <property type="entry name" value="DINITROGENASE IRON-MOLYBDENUM COFACTOR BIOSYNTHESIS DOMAIN-CONTAINING PROTEIN"/>
    <property type="match status" value="1"/>
</dbReference>
<protein>
    <recommendedName>
        <fullName evidence="1">Dinitrogenase iron-molybdenum cofactor biosynthesis domain-containing protein</fullName>
    </recommendedName>
</protein>
<evidence type="ECO:0000313" key="2">
    <source>
        <dbReference type="EMBL" id="USR90494.1"/>
    </source>
</evidence>
<dbReference type="Gene3D" id="3.30.420.130">
    <property type="entry name" value="Dinitrogenase iron-molybdenum cofactor biosynthesis domain"/>
    <property type="match status" value="1"/>
</dbReference>
<feature type="domain" description="Dinitrogenase iron-molybdenum cofactor biosynthesis" evidence="1">
    <location>
        <begin position="29"/>
        <end position="120"/>
    </location>
</feature>
<dbReference type="EMBL" id="CP098611">
    <property type="protein sequence ID" value="USR90494.1"/>
    <property type="molecule type" value="Genomic_DNA"/>
</dbReference>
<dbReference type="Pfam" id="PF02579">
    <property type="entry name" value="Nitro_FeMo-Co"/>
    <property type="match status" value="1"/>
</dbReference>
<dbReference type="RefSeq" id="WP_252662522.1">
    <property type="nucleotide sequence ID" value="NZ_CP098611.1"/>
</dbReference>
<keyword evidence="3" id="KW-1185">Reference proteome</keyword>
<dbReference type="InterPro" id="IPR003731">
    <property type="entry name" value="Di-Nase_FeMo-co_biosynth"/>
</dbReference>
<organism evidence="2 3">
    <name type="scientific">Phormidium yuhuli AB48</name>
    <dbReference type="NCBI Taxonomy" id="2940671"/>
    <lineage>
        <taxon>Bacteria</taxon>
        <taxon>Bacillati</taxon>
        <taxon>Cyanobacteriota</taxon>
        <taxon>Cyanophyceae</taxon>
        <taxon>Oscillatoriophycideae</taxon>
        <taxon>Oscillatoriales</taxon>
        <taxon>Oscillatoriaceae</taxon>
        <taxon>Phormidium</taxon>
        <taxon>Phormidium yuhuli</taxon>
    </lineage>
</organism>
<dbReference type="Proteomes" id="UP001056708">
    <property type="component" value="Chromosome"/>
</dbReference>
<dbReference type="InterPro" id="IPR034165">
    <property type="entry name" value="NifB_C"/>
</dbReference>
<dbReference type="PANTHER" id="PTHR33937">
    <property type="entry name" value="IRON-MOLYBDENUM PROTEIN-RELATED-RELATED"/>
    <property type="match status" value="1"/>
</dbReference>
<dbReference type="SUPFAM" id="SSF53146">
    <property type="entry name" value="Nitrogenase accessory factor-like"/>
    <property type="match status" value="1"/>
</dbReference>
<reference evidence="2" key="1">
    <citation type="submission" date="2022-06" db="EMBL/GenBank/DDBJ databases">
        <title>Genome sequence of Phormidium yuhuli AB48 isolated from an industrial photobioreactor environment.</title>
        <authorList>
            <person name="Qiu Y."/>
            <person name="Noonan A.J.C."/>
            <person name="Dofher K."/>
            <person name="Koch M."/>
            <person name="Kieft B."/>
            <person name="Lin X."/>
            <person name="Ziels R.M."/>
            <person name="Hallam S.J."/>
        </authorList>
    </citation>
    <scope>NUCLEOTIDE SEQUENCE</scope>
    <source>
        <strain evidence="2">AB48</strain>
    </source>
</reference>
<dbReference type="InterPro" id="IPR036105">
    <property type="entry name" value="DiNase_FeMo-co_biosyn_sf"/>
</dbReference>
<dbReference type="InterPro" id="IPR051840">
    <property type="entry name" value="NifX/NifY_domain"/>
</dbReference>
<name>A0ABY5AMP9_9CYAN</name>
<gene>
    <name evidence="2" type="ORF">NEA10_16895</name>
</gene>